<name>A0A2N6SG70_9BACL</name>
<sequence length="93" mass="10776">MLESLIEQYLVKEVNRRDGLCLKFNSQSMTGIPDRIILMKNGTVGFVEVKQKGKKPRSLQELRMKQLRQLGFKVYTLDEKEKIGEILDEICST</sequence>
<feature type="domain" description="VRR-NUC" evidence="4">
    <location>
        <begin position="1"/>
        <end position="81"/>
    </location>
</feature>
<dbReference type="GO" id="GO:0016788">
    <property type="term" value="F:hydrolase activity, acting on ester bonds"/>
    <property type="evidence" value="ECO:0007669"/>
    <property type="project" value="InterPro"/>
</dbReference>
<reference evidence="5 6" key="1">
    <citation type="submission" date="2017-09" db="EMBL/GenBank/DDBJ databases">
        <title>Bacterial strain isolated from the female urinary microbiota.</title>
        <authorList>
            <person name="Thomas-White K."/>
            <person name="Kumar N."/>
            <person name="Forster S."/>
            <person name="Putonti C."/>
            <person name="Lawley T."/>
            <person name="Wolfe A.J."/>
        </authorList>
    </citation>
    <scope>NUCLEOTIDE SEQUENCE [LARGE SCALE GENOMIC DNA]</scope>
    <source>
        <strain evidence="5 6">UMB0186</strain>
    </source>
</reference>
<organism evidence="5 6">
    <name type="scientific">Gemella sanguinis</name>
    <dbReference type="NCBI Taxonomy" id="84135"/>
    <lineage>
        <taxon>Bacteria</taxon>
        <taxon>Bacillati</taxon>
        <taxon>Bacillota</taxon>
        <taxon>Bacilli</taxon>
        <taxon>Bacillales</taxon>
        <taxon>Gemellaceae</taxon>
        <taxon>Gemella</taxon>
    </lineage>
</organism>
<dbReference type="RefSeq" id="WP_102189614.1">
    <property type="nucleotide sequence ID" value="NZ_PNGT01000002.1"/>
</dbReference>
<evidence type="ECO:0000256" key="1">
    <source>
        <dbReference type="ARBA" id="ARBA00001946"/>
    </source>
</evidence>
<evidence type="ECO:0000259" key="4">
    <source>
        <dbReference type="SMART" id="SM00990"/>
    </source>
</evidence>
<dbReference type="InterPro" id="IPR014883">
    <property type="entry name" value="VRR_NUC"/>
</dbReference>
<gene>
    <name evidence="5" type="ORF">CJ218_03320</name>
</gene>
<keyword evidence="2" id="KW-0540">Nuclease</keyword>
<keyword evidence="3" id="KW-0378">Hydrolase</keyword>
<dbReference type="GO" id="GO:0003676">
    <property type="term" value="F:nucleic acid binding"/>
    <property type="evidence" value="ECO:0007669"/>
    <property type="project" value="InterPro"/>
</dbReference>
<accession>A0A2N6SG70</accession>
<dbReference type="GO" id="GO:0004518">
    <property type="term" value="F:nuclease activity"/>
    <property type="evidence" value="ECO:0007669"/>
    <property type="project" value="UniProtKB-KW"/>
</dbReference>
<dbReference type="Proteomes" id="UP000235670">
    <property type="component" value="Unassembled WGS sequence"/>
</dbReference>
<dbReference type="SMART" id="SM00990">
    <property type="entry name" value="VRR_NUC"/>
    <property type="match status" value="1"/>
</dbReference>
<evidence type="ECO:0000256" key="3">
    <source>
        <dbReference type="ARBA" id="ARBA00022801"/>
    </source>
</evidence>
<proteinExistence type="predicted"/>
<comment type="caution">
    <text evidence="5">The sequence shown here is derived from an EMBL/GenBank/DDBJ whole genome shotgun (WGS) entry which is preliminary data.</text>
</comment>
<dbReference type="OrthoDB" id="6706702at2"/>
<dbReference type="STRING" id="84135.GCA_001052115_00749"/>
<evidence type="ECO:0000313" key="5">
    <source>
        <dbReference type="EMBL" id="PMC52936.1"/>
    </source>
</evidence>
<dbReference type="Gene3D" id="3.40.1350.10">
    <property type="match status" value="1"/>
</dbReference>
<evidence type="ECO:0000313" key="6">
    <source>
        <dbReference type="Proteomes" id="UP000235670"/>
    </source>
</evidence>
<dbReference type="InterPro" id="IPR011856">
    <property type="entry name" value="tRNA_endonuc-like_dom_sf"/>
</dbReference>
<dbReference type="AlphaFoldDB" id="A0A2N6SG70"/>
<comment type="cofactor">
    <cofactor evidence="1">
        <name>Mg(2+)</name>
        <dbReference type="ChEBI" id="CHEBI:18420"/>
    </cofactor>
</comment>
<protein>
    <submittedName>
        <fullName evidence="5">Nuclease</fullName>
    </submittedName>
</protein>
<evidence type="ECO:0000256" key="2">
    <source>
        <dbReference type="ARBA" id="ARBA00022722"/>
    </source>
</evidence>
<dbReference type="EMBL" id="PNGT01000002">
    <property type="protein sequence ID" value="PMC52936.1"/>
    <property type="molecule type" value="Genomic_DNA"/>
</dbReference>